<keyword evidence="3" id="KW-0547">Nucleotide-binding</keyword>
<proteinExistence type="predicted"/>
<organism evidence="3 4">
    <name type="scientific">Paenirhodobacter populi</name>
    <dbReference type="NCBI Taxonomy" id="2306993"/>
    <lineage>
        <taxon>Bacteria</taxon>
        <taxon>Pseudomonadati</taxon>
        <taxon>Pseudomonadota</taxon>
        <taxon>Alphaproteobacteria</taxon>
        <taxon>Rhodobacterales</taxon>
        <taxon>Rhodobacter group</taxon>
        <taxon>Paenirhodobacter</taxon>
    </lineage>
</organism>
<evidence type="ECO:0000259" key="1">
    <source>
        <dbReference type="PROSITE" id="PS51192"/>
    </source>
</evidence>
<dbReference type="OrthoDB" id="9803459at2"/>
<dbReference type="AlphaFoldDB" id="A0A443K7W8"/>
<dbReference type="GO" id="GO:0004386">
    <property type="term" value="F:helicase activity"/>
    <property type="evidence" value="ECO:0007669"/>
    <property type="project" value="UniProtKB-KW"/>
</dbReference>
<keyword evidence="3" id="KW-0378">Hydrolase</keyword>
<dbReference type="PROSITE" id="PS51194">
    <property type="entry name" value="HELICASE_CTER"/>
    <property type="match status" value="1"/>
</dbReference>
<evidence type="ECO:0000313" key="4">
    <source>
        <dbReference type="Proteomes" id="UP000285295"/>
    </source>
</evidence>
<reference evidence="3 4" key="1">
    <citation type="submission" date="2019-01" db="EMBL/GenBank/DDBJ databases">
        <title>Sinorhodobacter populi sp. nov. isolated from the symptomatic bark tissue of Populus euramericana canker.</title>
        <authorList>
            <person name="Xu G."/>
        </authorList>
    </citation>
    <scope>NUCLEOTIDE SEQUENCE [LARGE SCALE GENOMIC DNA]</scope>
    <source>
        <strain evidence="3 4">D19-10-3-21</strain>
    </source>
</reference>
<dbReference type="Gene3D" id="3.40.50.300">
    <property type="entry name" value="P-loop containing nucleotide triphosphate hydrolases"/>
    <property type="match status" value="2"/>
</dbReference>
<dbReference type="GO" id="GO:0016787">
    <property type="term" value="F:hydrolase activity"/>
    <property type="evidence" value="ECO:0007669"/>
    <property type="project" value="InterPro"/>
</dbReference>
<dbReference type="Proteomes" id="UP000285295">
    <property type="component" value="Unassembled WGS sequence"/>
</dbReference>
<name>A0A443K7W8_9RHOB</name>
<sequence>MGSKLSEVAMRDLFDQATQASNRKTLRPHQVRAIEMLRQSFGLGRRRTVIQGPTGFGKTLTAAKVIEGALAKENRVIFTAPAVNLIDQTVSAFEAEGIRDIGVMQANHPRTDRMARVQVASVQTLARREIPQASMVIVDECHIHAAAVERLMDERQDVFFVGLSATPWAKGMGLRWQDLVIPCTIGSLIDGGFLSKFVAYAPDVPDLSGVKTVAGDYAEDGLSKVMGDAKLMASVVETWLAKGENRPTLCFCVDRAHADRIHGEFMRSGVSSAYVDGNTDSIERGIIGRQFRSGEVKVICSVRTMTTGVDLPVSCIIDAAPTKSEMLHVQKIGRGLRVNPGTEDLIILDHAGNSIRLGLVTDIHHDHLDKTAPGEKQERKPKAEKLPKECANCGTLQSSRVCPVCGHENKPSGKVETADGDLVAISGKHRAPTSAEKQAWFSGLQTIRQVRGRSTGWVANTYRDRFGVWPRGLDPAPGAATPEMWNFVKAKDIKFAKSREARA</sequence>
<dbReference type="GO" id="GO:0005829">
    <property type="term" value="C:cytosol"/>
    <property type="evidence" value="ECO:0007669"/>
    <property type="project" value="TreeGrafter"/>
</dbReference>
<dbReference type="PANTHER" id="PTHR47396">
    <property type="entry name" value="TYPE I RESTRICTION ENZYME ECOKI R PROTEIN"/>
    <property type="match status" value="1"/>
</dbReference>
<gene>
    <name evidence="3" type="ORF">D2T31_11965</name>
</gene>
<dbReference type="Pfam" id="PF04851">
    <property type="entry name" value="ResIII"/>
    <property type="match status" value="1"/>
</dbReference>
<dbReference type="InterPro" id="IPR014001">
    <property type="entry name" value="Helicase_ATP-bd"/>
</dbReference>
<feature type="domain" description="Helicase ATP-binding" evidence="1">
    <location>
        <begin position="39"/>
        <end position="185"/>
    </location>
</feature>
<dbReference type="Pfam" id="PF00271">
    <property type="entry name" value="Helicase_C"/>
    <property type="match status" value="1"/>
</dbReference>
<evidence type="ECO:0000313" key="3">
    <source>
        <dbReference type="EMBL" id="RWR28822.1"/>
    </source>
</evidence>
<dbReference type="SMART" id="SM00490">
    <property type="entry name" value="HELICc"/>
    <property type="match status" value="1"/>
</dbReference>
<dbReference type="InterPro" id="IPR050742">
    <property type="entry name" value="Helicase_Restrict-Modif_Enz"/>
</dbReference>
<dbReference type="PROSITE" id="PS51192">
    <property type="entry name" value="HELICASE_ATP_BIND_1"/>
    <property type="match status" value="1"/>
</dbReference>
<feature type="domain" description="Helicase C-terminal" evidence="2">
    <location>
        <begin position="235"/>
        <end position="387"/>
    </location>
</feature>
<protein>
    <submittedName>
        <fullName evidence="3">DEAD/DEAH box helicase</fullName>
    </submittedName>
</protein>
<dbReference type="SMART" id="SM00487">
    <property type="entry name" value="DEXDc"/>
    <property type="match status" value="1"/>
</dbReference>
<evidence type="ECO:0000259" key="2">
    <source>
        <dbReference type="PROSITE" id="PS51194"/>
    </source>
</evidence>
<dbReference type="PANTHER" id="PTHR47396:SF1">
    <property type="entry name" value="ATP-DEPENDENT HELICASE IRC3-RELATED"/>
    <property type="match status" value="1"/>
</dbReference>
<keyword evidence="3" id="KW-0347">Helicase</keyword>
<accession>A0A443K7W8</accession>
<dbReference type="InterPro" id="IPR027417">
    <property type="entry name" value="P-loop_NTPase"/>
</dbReference>
<reference evidence="3 4" key="2">
    <citation type="submission" date="2019-01" db="EMBL/GenBank/DDBJ databases">
        <authorList>
            <person name="Li Y."/>
        </authorList>
    </citation>
    <scope>NUCLEOTIDE SEQUENCE [LARGE SCALE GENOMIC DNA]</scope>
    <source>
        <strain evidence="3 4">D19-10-3-21</strain>
    </source>
</reference>
<comment type="caution">
    <text evidence="3">The sequence shown here is derived from an EMBL/GenBank/DDBJ whole genome shotgun (WGS) entry which is preliminary data.</text>
</comment>
<dbReference type="GO" id="GO:0005524">
    <property type="term" value="F:ATP binding"/>
    <property type="evidence" value="ECO:0007669"/>
    <property type="project" value="InterPro"/>
</dbReference>
<dbReference type="GO" id="GO:0003677">
    <property type="term" value="F:DNA binding"/>
    <property type="evidence" value="ECO:0007669"/>
    <property type="project" value="InterPro"/>
</dbReference>
<keyword evidence="3" id="KW-0067">ATP-binding</keyword>
<dbReference type="InterPro" id="IPR006935">
    <property type="entry name" value="Helicase/UvrB_N"/>
</dbReference>
<dbReference type="EMBL" id="SAUX01000013">
    <property type="protein sequence ID" value="RWR28822.1"/>
    <property type="molecule type" value="Genomic_DNA"/>
</dbReference>
<dbReference type="InterPro" id="IPR001650">
    <property type="entry name" value="Helicase_C-like"/>
</dbReference>
<dbReference type="SUPFAM" id="SSF52540">
    <property type="entry name" value="P-loop containing nucleoside triphosphate hydrolases"/>
    <property type="match status" value="1"/>
</dbReference>